<dbReference type="AlphaFoldDB" id="A0AAV4FNN0"/>
<comment type="caution">
    <text evidence="3">The sequence shown here is derived from an EMBL/GenBank/DDBJ whole genome shotgun (WGS) entry which is preliminary data.</text>
</comment>
<dbReference type="PANTHER" id="PTHR46510">
    <property type="entry name" value="BROMODOMAIN ADJACENT TO ZINC FINGER DOMAIN PROTEIN 1A"/>
    <property type="match status" value="1"/>
</dbReference>
<evidence type="ECO:0000313" key="4">
    <source>
        <dbReference type="Proteomes" id="UP000762676"/>
    </source>
</evidence>
<dbReference type="GO" id="GO:0003677">
    <property type="term" value="F:DNA binding"/>
    <property type="evidence" value="ECO:0007669"/>
    <property type="project" value="TreeGrafter"/>
</dbReference>
<dbReference type="PANTHER" id="PTHR46510:SF1">
    <property type="entry name" value="BROMODOMAIN ADJACENT TO ZINC FINGER DOMAIN PROTEIN 1A"/>
    <property type="match status" value="1"/>
</dbReference>
<gene>
    <name evidence="3" type="ORF">ElyMa_005767700</name>
</gene>
<evidence type="ECO:0000256" key="2">
    <source>
        <dbReference type="SAM" id="MobiDB-lite"/>
    </source>
</evidence>
<dbReference type="GO" id="GO:0008623">
    <property type="term" value="C:CHRAC"/>
    <property type="evidence" value="ECO:0007669"/>
    <property type="project" value="TreeGrafter"/>
</dbReference>
<name>A0AAV4FNN0_9GAST</name>
<protein>
    <submittedName>
        <fullName evidence="3">Bromodomain adjacent to zinc finger domain protein 1A</fullName>
    </submittedName>
</protein>
<dbReference type="GO" id="GO:0031445">
    <property type="term" value="P:regulation of heterochromatin formation"/>
    <property type="evidence" value="ECO:0007669"/>
    <property type="project" value="TreeGrafter"/>
</dbReference>
<accession>A0AAV4FNN0</accession>
<dbReference type="GO" id="GO:0045740">
    <property type="term" value="P:positive regulation of DNA replication"/>
    <property type="evidence" value="ECO:0007669"/>
    <property type="project" value="TreeGrafter"/>
</dbReference>
<keyword evidence="4" id="KW-1185">Reference proteome</keyword>
<dbReference type="GO" id="GO:0000228">
    <property type="term" value="C:nuclear chromosome"/>
    <property type="evidence" value="ECO:0007669"/>
    <property type="project" value="TreeGrafter"/>
</dbReference>
<dbReference type="EMBL" id="BMAT01011563">
    <property type="protein sequence ID" value="GFR75023.1"/>
    <property type="molecule type" value="Genomic_DNA"/>
</dbReference>
<dbReference type="GO" id="GO:0006355">
    <property type="term" value="P:regulation of DNA-templated transcription"/>
    <property type="evidence" value="ECO:0007669"/>
    <property type="project" value="TreeGrafter"/>
</dbReference>
<dbReference type="GO" id="GO:0006338">
    <property type="term" value="P:chromatin remodeling"/>
    <property type="evidence" value="ECO:0007669"/>
    <property type="project" value="InterPro"/>
</dbReference>
<evidence type="ECO:0000313" key="3">
    <source>
        <dbReference type="EMBL" id="GFR75023.1"/>
    </source>
</evidence>
<feature type="coiled-coil region" evidence="1">
    <location>
        <begin position="26"/>
        <end position="58"/>
    </location>
</feature>
<keyword evidence="1" id="KW-0175">Coiled coil</keyword>
<reference evidence="3 4" key="1">
    <citation type="journal article" date="2021" name="Elife">
        <title>Chloroplast acquisition without the gene transfer in kleptoplastic sea slugs, Plakobranchus ocellatus.</title>
        <authorList>
            <person name="Maeda T."/>
            <person name="Takahashi S."/>
            <person name="Yoshida T."/>
            <person name="Shimamura S."/>
            <person name="Takaki Y."/>
            <person name="Nagai Y."/>
            <person name="Toyoda A."/>
            <person name="Suzuki Y."/>
            <person name="Arimoto A."/>
            <person name="Ishii H."/>
            <person name="Satoh N."/>
            <person name="Nishiyama T."/>
            <person name="Hasebe M."/>
            <person name="Maruyama T."/>
            <person name="Minagawa J."/>
            <person name="Obokata J."/>
            <person name="Shigenobu S."/>
        </authorList>
    </citation>
    <scope>NUCLEOTIDE SEQUENCE [LARGE SCALE GENOMIC DNA]</scope>
</reference>
<organism evidence="3 4">
    <name type="scientific">Elysia marginata</name>
    <dbReference type="NCBI Taxonomy" id="1093978"/>
    <lineage>
        <taxon>Eukaryota</taxon>
        <taxon>Metazoa</taxon>
        <taxon>Spiralia</taxon>
        <taxon>Lophotrochozoa</taxon>
        <taxon>Mollusca</taxon>
        <taxon>Gastropoda</taxon>
        <taxon>Heterobranchia</taxon>
        <taxon>Euthyneura</taxon>
        <taxon>Panpulmonata</taxon>
        <taxon>Sacoglossa</taxon>
        <taxon>Placobranchoidea</taxon>
        <taxon>Plakobranchidae</taxon>
        <taxon>Elysia</taxon>
    </lineage>
</organism>
<sequence length="308" mass="35105">MIESALVDHEPDGPLCDLLQMLLCALFNLQEEEADEYEELEKEEAAKLNEEKDDDMEEELSKNEVILAATAMAQFSQNTLGMPLRDTLLDQFTLSEIVHIHLLASGARASNKNARFRYQQRGGYTSHDDPGLELKLEDPGLVKKLGVINIFDLLPETERKVIEIASSIDVTLNAVDIDIAHRVGKPTSNKNRSIIVRLTHLKMNSALFQNRRKLKGRPIVLVEDLTYENARLLNQVRGFNFVERSWSIGRVVYAKSTQGKIVRVNAHDNEHSLRALLCNSPLQHEDRRSYKHYRDRQNRSSDSNGPYD</sequence>
<proteinExistence type="predicted"/>
<dbReference type="InterPro" id="IPR047171">
    <property type="entry name" value="BAZ1A"/>
</dbReference>
<feature type="region of interest" description="Disordered" evidence="2">
    <location>
        <begin position="287"/>
        <end position="308"/>
    </location>
</feature>
<dbReference type="Proteomes" id="UP000762676">
    <property type="component" value="Unassembled WGS sequence"/>
</dbReference>
<evidence type="ECO:0000256" key="1">
    <source>
        <dbReference type="SAM" id="Coils"/>
    </source>
</evidence>